<gene>
    <name evidence="2" type="ORF">C4D60_Mb05t11270</name>
</gene>
<dbReference type="PANTHER" id="PTHR37733">
    <property type="entry name" value="SMAD/FHA DOMAIN-CONTAINING PROTEIN"/>
    <property type="match status" value="1"/>
</dbReference>
<proteinExistence type="predicted"/>
<feature type="compositionally biased region" description="Basic and acidic residues" evidence="1">
    <location>
        <begin position="134"/>
        <end position="152"/>
    </location>
</feature>
<accession>A0A4S8JVB7</accession>
<protein>
    <recommendedName>
        <fullName evidence="4">FHA domain-containing protein</fullName>
    </recommendedName>
</protein>
<dbReference type="Gene3D" id="2.60.200.20">
    <property type="match status" value="1"/>
</dbReference>
<feature type="compositionally biased region" description="Acidic residues" evidence="1">
    <location>
        <begin position="318"/>
        <end position="344"/>
    </location>
</feature>
<dbReference type="PANTHER" id="PTHR37733:SF1">
    <property type="entry name" value="SMAD_FHA DOMAIN-CONTAINING PROTEIN"/>
    <property type="match status" value="1"/>
</dbReference>
<feature type="compositionally biased region" description="Acidic residues" evidence="1">
    <location>
        <begin position="242"/>
        <end position="256"/>
    </location>
</feature>
<dbReference type="CDD" id="cd22671">
    <property type="entry name" value="FHA_APTX-like"/>
    <property type="match status" value="1"/>
</dbReference>
<evidence type="ECO:0000313" key="3">
    <source>
        <dbReference type="Proteomes" id="UP000317650"/>
    </source>
</evidence>
<evidence type="ECO:0008006" key="4">
    <source>
        <dbReference type="Google" id="ProtNLM"/>
    </source>
</evidence>
<sequence>MEVVSEDGDSVRIDWDSSTVIGRRLGLGLRRSSSADRTVSRRHLSLRLAGYDREVGGSVDRGRVFFEVIGRNPVLVCSGGGGEKTRVYRNSEKGELRAGDRFSLSLTNPSFWVLERREEGDEAVDQRVLDAVERRERRTSERKAKVEARGSEGNDEAVGGELELELGALDVSQIDPIKEFGFLVEGHEFDHYPRHKIRSAKEWNWFLEEQGGNSDDDDRLTDEGSSPKRNKVGKKNKRGGDYEDEEWTGEIQEENDTVGIGNARRSRHSTRSKDPKRPRNDDLAGTKKPVKGRDVNCRKDEDDDEEEDDTLGGFIVNDGDDDEAYEEESEEEEEFDDEEEDADE</sequence>
<dbReference type="AlphaFoldDB" id="A0A4S8JVB7"/>
<evidence type="ECO:0000256" key="1">
    <source>
        <dbReference type="SAM" id="MobiDB-lite"/>
    </source>
</evidence>
<feature type="region of interest" description="Disordered" evidence="1">
    <location>
        <begin position="209"/>
        <end position="344"/>
    </location>
</feature>
<keyword evidence="3" id="KW-1185">Reference proteome</keyword>
<dbReference type="EMBL" id="PYDT01000003">
    <property type="protein sequence ID" value="THU66163.1"/>
    <property type="molecule type" value="Genomic_DNA"/>
</dbReference>
<comment type="caution">
    <text evidence="2">The sequence shown here is derived from an EMBL/GenBank/DDBJ whole genome shotgun (WGS) entry which is preliminary data.</text>
</comment>
<feature type="region of interest" description="Disordered" evidence="1">
    <location>
        <begin position="134"/>
        <end position="159"/>
    </location>
</feature>
<dbReference type="InterPro" id="IPR008984">
    <property type="entry name" value="SMAD_FHA_dom_sf"/>
</dbReference>
<dbReference type="Proteomes" id="UP000317650">
    <property type="component" value="Chromosome 5"/>
</dbReference>
<dbReference type="SUPFAM" id="SSF49879">
    <property type="entry name" value="SMAD/FHA domain"/>
    <property type="match status" value="1"/>
</dbReference>
<feature type="compositionally biased region" description="Basic residues" evidence="1">
    <location>
        <begin position="228"/>
        <end position="237"/>
    </location>
</feature>
<organism evidence="2 3">
    <name type="scientific">Musa balbisiana</name>
    <name type="common">Banana</name>
    <dbReference type="NCBI Taxonomy" id="52838"/>
    <lineage>
        <taxon>Eukaryota</taxon>
        <taxon>Viridiplantae</taxon>
        <taxon>Streptophyta</taxon>
        <taxon>Embryophyta</taxon>
        <taxon>Tracheophyta</taxon>
        <taxon>Spermatophyta</taxon>
        <taxon>Magnoliopsida</taxon>
        <taxon>Liliopsida</taxon>
        <taxon>Zingiberales</taxon>
        <taxon>Musaceae</taxon>
        <taxon>Musa</taxon>
    </lineage>
</organism>
<reference evidence="2 3" key="1">
    <citation type="journal article" date="2019" name="Nat. Plants">
        <title>Genome sequencing of Musa balbisiana reveals subgenome evolution and function divergence in polyploid bananas.</title>
        <authorList>
            <person name="Yao X."/>
        </authorList>
    </citation>
    <scope>NUCLEOTIDE SEQUENCE [LARGE SCALE GENOMIC DNA]</scope>
    <source>
        <strain evidence="3">cv. DH-PKW</strain>
        <tissue evidence="2">Leaves</tissue>
    </source>
</reference>
<name>A0A4S8JVB7_MUSBA</name>
<evidence type="ECO:0000313" key="2">
    <source>
        <dbReference type="EMBL" id="THU66163.1"/>
    </source>
</evidence>
<feature type="compositionally biased region" description="Basic and acidic residues" evidence="1">
    <location>
        <begin position="271"/>
        <end position="300"/>
    </location>
</feature>
<feature type="compositionally biased region" description="Acidic residues" evidence="1">
    <location>
        <begin position="301"/>
        <end position="310"/>
    </location>
</feature>